<keyword evidence="4" id="KW-1185">Reference proteome</keyword>
<evidence type="ECO:0000256" key="1">
    <source>
        <dbReference type="SAM" id="MobiDB-lite"/>
    </source>
</evidence>
<protein>
    <submittedName>
        <fullName evidence="2">Uncharacterized protein</fullName>
    </submittedName>
</protein>
<name>A0AB34J8S2_PRYPA</name>
<sequence>MPRMKACPPPSLAPPEYTMEGGLNYSLKMVASIIRTQAPQGQAQLGAPFPRVTSSSSPTCSRSSASTTWRAQYALLGRTLALVNDNVLEFGEAVNLAAL</sequence>
<evidence type="ECO:0000313" key="2">
    <source>
        <dbReference type="EMBL" id="KAL1515245.1"/>
    </source>
</evidence>
<dbReference type="EMBL" id="JBGBPQ010000011">
    <property type="protein sequence ID" value="KAL1515245.1"/>
    <property type="molecule type" value="Genomic_DNA"/>
</dbReference>
<gene>
    <name evidence="2" type="ORF">AB1Y20_001879</name>
    <name evidence="3" type="ORF">AB1Y20_017578</name>
</gene>
<dbReference type="Proteomes" id="UP001515480">
    <property type="component" value="Unassembled WGS sequence"/>
</dbReference>
<comment type="caution">
    <text evidence="2">The sequence shown here is derived from an EMBL/GenBank/DDBJ whole genome shotgun (WGS) entry which is preliminary data.</text>
</comment>
<dbReference type="EMBL" id="JBGBPQ010000006">
    <property type="protein sequence ID" value="KAL1522595.1"/>
    <property type="molecule type" value="Genomic_DNA"/>
</dbReference>
<feature type="region of interest" description="Disordered" evidence="1">
    <location>
        <begin position="44"/>
        <end position="63"/>
    </location>
</feature>
<organism evidence="2 4">
    <name type="scientific">Prymnesium parvum</name>
    <name type="common">Toxic golden alga</name>
    <dbReference type="NCBI Taxonomy" id="97485"/>
    <lineage>
        <taxon>Eukaryota</taxon>
        <taxon>Haptista</taxon>
        <taxon>Haptophyta</taxon>
        <taxon>Prymnesiophyceae</taxon>
        <taxon>Prymnesiales</taxon>
        <taxon>Prymnesiaceae</taxon>
        <taxon>Prymnesium</taxon>
    </lineage>
</organism>
<dbReference type="AlphaFoldDB" id="A0AB34J8S2"/>
<accession>A0AB34J8S2</accession>
<evidence type="ECO:0000313" key="3">
    <source>
        <dbReference type="EMBL" id="KAL1522595.1"/>
    </source>
</evidence>
<proteinExistence type="predicted"/>
<evidence type="ECO:0000313" key="4">
    <source>
        <dbReference type="Proteomes" id="UP001515480"/>
    </source>
</evidence>
<reference evidence="2 4" key="1">
    <citation type="journal article" date="2024" name="Science">
        <title>Giant polyketide synthase enzymes in the biosynthesis of giant marine polyether toxins.</title>
        <authorList>
            <person name="Fallon T.R."/>
            <person name="Shende V.V."/>
            <person name="Wierzbicki I.H."/>
            <person name="Pendleton A.L."/>
            <person name="Watervoot N.F."/>
            <person name="Auber R.P."/>
            <person name="Gonzalez D.J."/>
            <person name="Wisecaver J.H."/>
            <person name="Moore B.S."/>
        </authorList>
    </citation>
    <scope>NUCLEOTIDE SEQUENCE [LARGE SCALE GENOMIC DNA]</scope>
    <source>
        <strain evidence="2 4">12B1</strain>
    </source>
</reference>